<dbReference type="GO" id="GO:1904680">
    <property type="term" value="F:peptide transmembrane transporter activity"/>
    <property type="evidence" value="ECO:0007669"/>
    <property type="project" value="TreeGrafter"/>
</dbReference>
<evidence type="ECO:0000256" key="2">
    <source>
        <dbReference type="ARBA" id="ARBA00022448"/>
    </source>
</evidence>
<dbReference type="GO" id="GO:0015833">
    <property type="term" value="P:peptide transport"/>
    <property type="evidence" value="ECO:0007669"/>
    <property type="project" value="TreeGrafter"/>
</dbReference>
<dbReference type="InterPro" id="IPR000914">
    <property type="entry name" value="SBP_5_dom"/>
</dbReference>
<evidence type="ECO:0000256" key="3">
    <source>
        <dbReference type="ARBA" id="ARBA00022729"/>
    </source>
</evidence>
<proteinExistence type="inferred from homology"/>
<keyword evidence="2" id="KW-0813">Transport</keyword>
<dbReference type="PROSITE" id="PS00018">
    <property type="entry name" value="EF_HAND_1"/>
    <property type="match status" value="1"/>
</dbReference>
<gene>
    <name evidence="5" type="ORF">S01H1_72598</name>
</gene>
<dbReference type="SUPFAM" id="SSF53850">
    <property type="entry name" value="Periplasmic binding protein-like II"/>
    <property type="match status" value="1"/>
</dbReference>
<accession>X0YI61</accession>
<dbReference type="PANTHER" id="PTHR30290:SF9">
    <property type="entry name" value="OLIGOPEPTIDE-BINDING PROTEIN APPA"/>
    <property type="match status" value="1"/>
</dbReference>
<dbReference type="InterPro" id="IPR018247">
    <property type="entry name" value="EF_Hand_1_Ca_BS"/>
</dbReference>
<dbReference type="Gene3D" id="3.40.190.10">
    <property type="entry name" value="Periplasmic binding protein-like II"/>
    <property type="match status" value="1"/>
</dbReference>
<organism evidence="5">
    <name type="scientific">marine sediment metagenome</name>
    <dbReference type="NCBI Taxonomy" id="412755"/>
    <lineage>
        <taxon>unclassified sequences</taxon>
        <taxon>metagenomes</taxon>
        <taxon>ecological metagenomes</taxon>
    </lineage>
</organism>
<comment type="caution">
    <text evidence="5">The sequence shown here is derived from an EMBL/GenBank/DDBJ whole genome shotgun (WGS) entry which is preliminary data.</text>
</comment>
<dbReference type="PANTHER" id="PTHR30290">
    <property type="entry name" value="PERIPLASMIC BINDING COMPONENT OF ABC TRANSPORTER"/>
    <property type="match status" value="1"/>
</dbReference>
<feature type="non-terminal residue" evidence="5">
    <location>
        <position position="195"/>
    </location>
</feature>
<reference evidence="5" key="1">
    <citation type="journal article" date="2014" name="Front. Microbiol.">
        <title>High frequency of phylogenetically diverse reductive dehalogenase-homologous genes in deep subseafloor sedimentary metagenomes.</title>
        <authorList>
            <person name="Kawai M."/>
            <person name="Futagami T."/>
            <person name="Toyoda A."/>
            <person name="Takaki Y."/>
            <person name="Nishi S."/>
            <person name="Hori S."/>
            <person name="Arai W."/>
            <person name="Tsubouchi T."/>
            <person name="Morono Y."/>
            <person name="Uchiyama I."/>
            <person name="Ito T."/>
            <person name="Fujiyama A."/>
            <person name="Inagaki F."/>
            <person name="Takami H."/>
        </authorList>
    </citation>
    <scope>NUCLEOTIDE SEQUENCE</scope>
    <source>
        <strain evidence="5">Expedition CK06-06</strain>
    </source>
</reference>
<evidence type="ECO:0000256" key="1">
    <source>
        <dbReference type="ARBA" id="ARBA00005695"/>
    </source>
</evidence>
<keyword evidence="3" id="KW-0732">Signal</keyword>
<evidence type="ECO:0000313" key="5">
    <source>
        <dbReference type="EMBL" id="GAG36481.1"/>
    </source>
</evidence>
<dbReference type="InterPro" id="IPR039424">
    <property type="entry name" value="SBP_5"/>
</dbReference>
<comment type="similarity">
    <text evidence="1">Belongs to the bacterial solute-binding protein 5 family.</text>
</comment>
<name>X0YI61_9ZZZZ</name>
<evidence type="ECO:0000259" key="4">
    <source>
        <dbReference type="Pfam" id="PF00496"/>
    </source>
</evidence>
<protein>
    <recommendedName>
        <fullName evidence="4">Solute-binding protein family 5 domain-containing protein</fullName>
    </recommendedName>
</protein>
<dbReference type="Pfam" id="PF00496">
    <property type="entry name" value="SBP_bac_5"/>
    <property type="match status" value="1"/>
</dbReference>
<dbReference type="EMBL" id="BARS01048436">
    <property type="protein sequence ID" value="GAG36481.1"/>
    <property type="molecule type" value="Genomic_DNA"/>
</dbReference>
<feature type="domain" description="Solute-binding protein family 5" evidence="4">
    <location>
        <begin position="95"/>
        <end position="194"/>
    </location>
</feature>
<dbReference type="AlphaFoldDB" id="X0YI61"/>
<sequence length="195" mass="21708">MSKQHTRTYLWEGSVLRFKKKVAFALVALFVLSTVAPVIGPTMAQGDEKVLRIAMQQDMPNFNNWDLNSNSVWKDYVVGKWCWEGLSGLDPGGNLYPGMAQEWTFDDSDEDNLMVDVKIREGVTFHDGEVFDADDVLFTFSALRDGTTYASNIIDAFDADDDGTCSAEEIDGTIDANSDGSFEGITKVDQYNVKM</sequence>